<dbReference type="Gene3D" id="3.90.79.10">
    <property type="entry name" value="Nucleoside Triphosphate Pyrophosphohydrolase"/>
    <property type="match status" value="1"/>
</dbReference>
<evidence type="ECO:0000259" key="3">
    <source>
        <dbReference type="PROSITE" id="PS51462"/>
    </source>
</evidence>
<gene>
    <name evidence="4" type="ORF">UFOPK3482_01005</name>
</gene>
<evidence type="ECO:0000256" key="2">
    <source>
        <dbReference type="ARBA" id="ARBA00022801"/>
    </source>
</evidence>
<dbReference type="AlphaFoldDB" id="A0A6J7F6C5"/>
<accession>A0A6J7F6C5</accession>
<keyword evidence="2" id="KW-0378">Hydrolase</keyword>
<dbReference type="InterPro" id="IPR015797">
    <property type="entry name" value="NUDIX_hydrolase-like_dom_sf"/>
</dbReference>
<comment type="cofactor">
    <cofactor evidence="1">
        <name>Mg(2+)</name>
        <dbReference type="ChEBI" id="CHEBI:18420"/>
    </cofactor>
</comment>
<dbReference type="Pfam" id="PF00293">
    <property type="entry name" value="NUDIX"/>
    <property type="match status" value="1"/>
</dbReference>
<reference evidence="4" key="1">
    <citation type="submission" date="2020-05" db="EMBL/GenBank/DDBJ databases">
        <authorList>
            <person name="Chiriac C."/>
            <person name="Salcher M."/>
            <person name="Ghai R."/>
            <person name="Kavagutti S V."/>
        </authorList>
    </citation>
    <scope>NUCLEOTIDE SEQUENCE</scope>
</reference>
<dbReference type="PROSITE" id="PS00893">
    <property type="entry name" value="NUDIX_BOX"/>
    <property type="match status" value="1"/>
</dbReference>
<evidence type="ECO:0000256" key="1">
    <source>
        <dbReference type="ARBA" id="ARBA00001946"/>
    </source>
</evidence>
<dbReference type="PANTHER" id="PTHR43046:SF2">
    <property type="entry name" value="8-OXO-DGTP DIPHOSPHATASE-RELATED"/>
    <property type="match status" value="1"/>
</dbReference>
<sequence length="156" mass="17383">MVSRDGDGWIECTCGAKHWGKFGAAGILLIRDGSIFLQHRAPWVHNGDTWGIPGGARDSHEEIIEAALREAVEETGINPEDVLPLTTFTDDHDGWSYSTVIAVANNNLEGRELNDESHEVRWVKFDDVTRLPLHPSFEKSWPALRLAAEDAIERAI</sequence>
<dbReference type="PANTHER" id="PTHR43046">
    <property type="entry name" value="GDP-MANNOSE MANNOSYL HYDROLASE"/>
    <property type="match status" value="1"/>
</dbReference>
<name>A0A6J7F6C5_9ZZZZ</name>
<protein>
    <submittedName>
        <fullName evidence="4">Unannotated protein</fullName>
    </submittedName>
</protein>
<dbReference type="InterPro" id="IPR020084">
    <property type="entry name" value="NUDIX_hydrolase_CS"/>
</dbReference>
<proteinExistence type="predicted"/>
<dbReference type="InterPro" id="IPR000086">
    <property type="entry name" value="NUDIX_hydrolase_dom"/>
</dbReference>
<organism evidence="4">
    <name type="scientific">freshwater metagenome</name>
    <dbReference type="NCBI Taxonomy" id="449393"/>
    <lineage>
        <taxon>unclassified sequences</taxon>
        <taxon>metagenomes</taxon>
        <taxon>ecological metagenomes</taxon>
    </lineage>
</organism>
<feature type="domain" description="Nudix hydrolase" evidence="3">
    <location>
        <begin position="20"/>
        <end position="148"/>
    </location>
</feature>
<evidence type="ECO:0000313" key="4">
    <source>
        <dbReference type="EMBL" id="CAB4887739.1"/>
    </source>
</evidence>
<dbReference type="PROSITE" id="PS51462">
    <property type="entry name" value="NUDIX"/>
    <property type="match status" value="1"/>
</dbReference>
<dbReference type="CDD" id="cd18877">
    <property type="entry name" value="NUDIX_Hydrolase"/>
    <property type="match status" value="1"/>
</dbReference>
<dbReference type="GO" id="GO:0016787">
    <property type="term" value="F:hydrolase activity"/>
    <property type="evidence" value="ECO:0007669"/>
    <property type="project" value="UniProtKB-KW"/>
</dbReference>
<dbReference type="SUPFAM" id="SSF55811">
    <property type="entry name" value="Nudix"/>
    <property type="match status" value="1"/>
</dbReference>
<dbReference type="EMBL" id="CAFBLZ010000094">
    <property type="protein sequence ID" value="CAB4887739.1"/>
    <property type="molecule type" value="Genomic_DNA"/>
</dbReference>